<dbReference type="SUPFAM" id="SSF56059">
    <property type="entry name" value="Glutathione synthetase ATP-binding domain-like"/>
    <property type="match status" value="1"/>
</dbReference>
<dbReference type="Pfam" id="PF08442">
    <property type="entry name" value="ATP-grasp_2"/>
    <property type="match status" value="1"/>
</dbReference>
<evidence type="ECO:0000313" key="10">
    <source>
        <dbReference type="EMBL" id="SHN82890.1"/>
    </source>
</evidence>
<dbReference type="GO" id="GO:0005524">
    <property type="term" value="F:ATP binding"/>
    <property type="evidence" value="ECO:0007669"/>
    <property type="project" value="UniProtKB-UniRule"/>
</dbReference>
<feature type="binding site" evidence="8">
    <location>
        <begin position="318"/>
        <end position="320"/>
    </location>
    <ligand>
        <name>substrate</name>
        <note>ligand shared with subunit alpha</note>
    </ligand>
</feature>
<dbReference type="InterPro" id="IPR017866">
    <property type="entry name" value="Succ-CoA_synthase_bsu_CS"/>
</dbReference>
<dbReference type="HAMAP" id="MF_00558">
    <property type="entry name" value="Succ_CoA_beta"/>
    <property type="match status" value="1"/>
</dbReference>
<comment type="catalytic activity">
    <reaction evidence="8">
        <text>GTP + succinate + CoA = succinyl-CoA + GDP + phosphate</text>
        <dbReference type="Rhea" id="RHEA:22120"/>
        <dbReference type="ChEBI" id="CHEBI:30031"/>
        <dbReference type="ChEBI" id="CHEBI:37565"/>
        <dbReference type="ChEBI" id="CHEBI:43474"/>
        <dbReference type="ChEBI" id="CHEBI:57287"/>
        <dbReference type="ChEBI" id="CHEBI:57292"/>
        <dbReference type="ChEBI" id="CHEBI:58189"/>
    </reaction>
</comment>
<dbReference type="Gene3D" id="3.40.50.261">
    <property type="entry name" value="Succinyl-CoA synthetase domains"/>
    <property type="match status" value="1"/>
</dbReference>
<dbReference type="GO" id="GO:0004776">
    <property type="term" value="F:succinate-CoA ligase (GDP-forming) activity"/>
    <property type="evidence" value="ECO:0007669"/>
    <property type="project" value="RHEA"/>
</dbReference>
<comment type="cofactor">
    <cofactor evidence="8">
        <name>Mg(2+)</name>
        <dbReference type="ChEBI" id="CHEBI:18420"/>
    </cofactor>
    <text evidence="8">Binds 1 Mg(2+) ion per subunit.</text>
</comment>
<dbReference type="InterPro" id="IPR005809">
    <property type="entry name" value="Succ_CoA_ligase-like_bsu"/>
</dbReference>
<dbReference type="GO" id="GO:0000287">
    <property type="term" value="F:magnesium ion binding"/>
    <property type="evidence" value="ECO:0007669"/>
    <property type="project" value="UniProtKB-UniRule"/>
</dbReference>
<dbReference type="InterPro" id="IPR005811">
    <property type="entry name" value="SUCC_ACL_C"/>
</dbReference>
<feature type="binding site" evidence="8">
    <location>
        <begin position="52"/>
        <end position="54"/>
    </location>
    <ligand>
        <name>ATP</name>
        <dbReference type="ChEBI" id="CHEBI:30616"/>
    </ligand>
</feature>
<dbReference type="EC" id="6.2.1.5" evidence="8"/>
<comment type="function">
    <text evidence="8">Succinyl-CoA synthetase functions in the citric acid cycle (TCA), coupling the hydrolysis of succinyl-CoA to the synthesis of either ATP or GTP and thus represents the only step of substrate-level phosphorylation in the TCA. The beta subunit provides nucleotide specificity of the enzyme and binds the substrate succinate, while the binding sites for coenzyme A and phosphate are found in the alpha subunit.</text>
</comment>
<dbReference type="GO" id="GO:0004775">
    <property type="term" value="F:succinate-CoA ligase (ADP-forming) activity"/>
    <property type="evidence" value="ECO:0007669"/>
    <property type="project" value="UniProtKB-UniRule"/>
</dbReference>
<proteinExistence type="inferred from homology"/>
<comment type="caution">
    <text evidence="8">Lacks conserved residue(s) required for the propagation of feature annotation.</text>
</comment>
<gene>
    <name evidence="8" type="primary">sucC</name>
    <name evidence="10" type="ORF">SAMN05660350_03347</name>
</gene>
<accession>A0A1M7UIY9</accession>
<dbReference type="PANTHER" id="PTHR11815:SF10">
    <property type="entry name" value="SUCCINATE--COA LIGASE [GDP-FORMING] SUBUNIT BETA, MITOCHONDRIAL"/>
    <property type="match status" value="1"/>
</dbReference>
<evidence type="ECO:0000256" key="6">
    <source>
        <dbReference type="ARBA" id="ARBA00022840"/>
    </source>
</evidence>
<dbReference type="UniPathway" id="UPA00223">
    <property type="reaction ID" value="UER00999"/>
</dbReference>
<feature type="binding site" evidence="8">
    <location>
        <position position="191"/>
    </location>
    <ligand>
        <name>Mg(2+)</name>
        <dbReference type="ChEBI" id="CHEBI:18420"/>
    </ligand>
</feature>
<evidence type="ECO:0000256" key="3">
    <source>
        <dbReference type="ARBA" id="ARBA00022598"/>
    </source>
</evidence>
<dbReference type="NCBIfam" id="NF001913">
    <property type="entry name" value="PRK00696.1"/>
    <property type="match status" value="1"/>
</dbReference>
<feature type="binding site" evidence="8">
    <location>
        <position position="45"/>
    </location>
    <ligand>
        <name>ATP</name>
        <dbReference type="ChEBI" id="CHEBI:30616"/>
    </ligand>
</feature>
<dbReference type="PIRSF" id="PIRSF001554">
    <property type="entry name" value="SucCS_beta"/>
    <property type="match status" value="1"/>
</dbReference>
<evidence type="ECO:0000313" key="11">
    <source>
        <dbReference type="Proteomes" id="UP000184428"/>
    </source>
</evidence>
<keyword evidence="3 8" id="KW-0436">Ligase</keyword>
<evidence type="ECO:0000256" key="7">
    <source>
        <dbReference type="ARBA" id="ARBA00022842"/>
    </source>
</evidence>
<evidence type="ECO:0000256" key="1">
    <source>
        <dbReference type="ARBA" id="ARBA00009182"/>
    </source>
</evidence>
<name>A0A1M7UIY9_9ACTN</name>
<comment type="subunit">
    <text evidence="8">Heterotetramer of two alpha and two beta subunits.</text>
</comment>
<sequence>MDLFEYQARDLLASHGVPVLPGGVAETPEQAEAIAREIGTTVVVKAQVKTGGRGKAGGVKLADDAEDARARAQDILGLDIKGHITHRVMVAQASDIAEEYYFSYLLDRSNRTFLAMASKEGGMEIEQLAVERPEALARIPVDASKGVDEAKAAEIVDAAGFPAEVRDQVIAIAVQLWDVFSGEDATLVEVNPLAKAPDGTVLALDAKVTLDENARFRHAEHEALEDSASADPLEAAAKEKDLNYVKLEGEVGIIGNGAGLVMSTLDVVAYAGEEFGGVKPANFLDIGGGASAEVMANGLHIILSDPAVKSVFVNVFGGITACDEVANGIVHALQLLGDEATKPLVVRLDGNNVEEGRRILAEANHPLVTLVDTMDGAARRAAELAAA</sequence>
<feature type="binding site" evidence="8">
    <location>
        <position position="256"/>
    </location>
    <ligand>
        <name>substrate</name>
        <note>ligand shared with subunit alpha</note>
    </ligand>
</feature>
<dbReference type="GO" id="GO:0005829">
    <property type="term" value="C:cytosol"/>
    <property type="evidence" value="ECO:0007669"/>
    <property type="project" value="TreeGrafter"/>
</dbReference>
<dbReference type="SUPFAM" id="SSF52210">
    <property type="entry name" value="Succinyl-CoA synthetase domains"/>
    <property type="match status" value="1"/>
</dbReference>
<evidence type="ECO:0000256" key="4">
    <source>
        <dbReference type="ARBA" id="ARBA00022723"/>
    </source>
</evidence>
<comment type="pathway">
    <text evidence="8">Carbohydrate metabolism; tricarboxylic acid cycle; succinate from succinyl-CoA (ligase route): step 1/1.</text>
</comment>
<dbReference type="EMBL" id="FRDM01000019">
    <property type="protein sequence ID" value="SHN82890.1"/>
    <property type="molecule type" value="Genomic_DNA"/>
</dbReference>
<comment type="catalytic activity">
    <reaction evidence="8">
        <text>succinate + ATP + CoA = succinyl-CoA + ADP + phosphate</text>
        <dbReference type="Rhea" id="RHEA:17661"/>
        <dbReference type="ChEBI" id="CHEBI:30031"/>
        <dbReference type="ChEBI" id="CHEBI:30616"/>
        <dbReference type="ChEBI" id="CHEBI:43474"/>
        <dbReference type="ChEBI" id="CHEBI:57287"/>
        <dbReference type="ChEBI" id="CHEBI:57292"/>
        <dbReference type="ChEBI" id="CHEBI:456216"/>
        <dbReference type="EC" id="6.2.1.5"/>
    </reaction>
</comment>
<dbReference type="FunFam" id="3.40.50.261:FF:000007">
    <property type="entry name" value="Succinate--CoA ligase [ADP-forming] subunit beta"/>
    <property type="match status" value="1"/>
</dbReference>
<dbReference type="AlphaFoldDB" id="A0A1M7UIY9"/>
<evidence type="ECO:0000256" key="8">
    <source>
        <dbReference type="HAMAP-Rule" id="MF_00558"/>
    </source>
</evidence>
<feature type="binding site" evidence="8">
    <location>
        <position position="205"/>
    </location>
    <ligand>
        <name>Mg(2+)</name>
        <dbReference type="ChEBI" id="CHEBI:18420"/>
    </ligand>
</feature>
<dbReference type="RefSeq" id="WP_072919814.1">
    <property type="nucleotide sequence ID" value="NZ_FRDM01000019.1"/>
</dbReference>
<feature type="binding site" evidence="8">
    <location>
        <position position="94"/>
    </location>
    <ligand>
        <name>ATP</name>
        <dbReference type="ChEBI" id="CHEBI:30616"/>
    </ligand>
</feature>
<dbReference type="Proteomes" id="UP000184428">
    <property type="component" value="Unassembled WGS sequence"/>
</dbReference>
<dbReference type="InterPro" id="IPR016102">
    <property type="entry name" value="Succinyl-CoA_synth-like"/>
</dbReference>
<keyword evidence="4 8" id="KW-0479">Metal-binding</keyword>
<dbReference type="InterPro" id="IPR013650">
    <property type="entry name" value="ATP-grasp_succ-CoA_synth-type"/>
</dbReference>
<organism evidence="10 11">
    <name type="scientific">Geodermatophilus obscurus</name>
    <dbReference type="NCBI Taxonomy" id="1861"/>
    <lineage>
        <taxon>Bacteria</taxon>
        <taxon>Bacillati</taxon>
        <taxon>Actinomycetota</taxon>
        <taxon>Actinomycetes</taxon>
        <taxon>Geodermatophilales</taxon>
        <taxon>Geodermatophilaceae</taxon>
        <taxon>Geodermatophilus</taxon>
    </lineage>
</organism>
<dbReference type="PANTHER" id="PTHR11815">
    <property type="entry name" value="SUCCINYL-COA SYNTHETASE BETA CHAIN"/>
    <property type="match status" value="1"/>
</dbReference>
<evidence type="ECO:0000259" key="9">
    <source>
        <dbReference type="PROSITE" id="PS50975"/>
    </source>
</evidence>
<dbReference type="NCBIfam" id="TIGR01016">
    <property type="entry name" value="sucCoAbeta"/>
    <property type="match status" value="1"/>
</dbReference>
<feature type="binding site" evidence="8">
    <location>
        <position position="99"/>
    </location>
    <ligand>
        <name>ATP</name>
        <dbReference type="ChEBI" id="CHEBI:30616"/>
    </ligand>
</feature>
<keyword evidence="7 8" id="KW-0460">Magnesium</keyword>
<dbReference type="OrthoDB" id="9802602at2"/>
<dbReference type="Gene3D" id="3.30.1490.20">
    <property type="entry name" value="ATP-grasp fold, A domain"/>
    <property type="match status" value="1"/>
</dbReference>
<keyword evidence="5 8" id="KW-0547">Nucleotide-binding</keyword>
<keyword evidence="6 8" id="KW-0067">ATP-binding</keyword>
<reference evidence="10 11" key="1">
    <citation type="submission" date="2016-12" db="EMBL/GenBank/DDBJ databases">
        <authorList>
            <person name="Song W.-J."/>
            <person name="Kurnit D.M."/>
        </authorList>
    </citation>
    <scope>NUCLEOTIDE SEQUENCE [LARGE SCALE GENOMIC DNA]</scope>
    <source>
        <strain evidence="10 11">DSM 43162</strain>
    </source>
</reference>
<dbReference type="InterPro" id="IPR013815">
    <property type="entry name" value="ATP_grasp_subdomain_1"/>
</dbReference>
<dbReference type="Pfam" id="PF00549">
    <property type="entry name" value="Ligase_CoA"/>
    <property type="match status" value="1"/>
</dbReference>
<keyword evidence="2 8" id="KW-0816">Tricarboxylic acid cycle</keyword>
<dbReference type="InterPro" id="IPR011761">
    <property type="entry name" value="ATP-grasp"/>
</dbReference>
<comment type="similarity">
    <text evidence="1 8">Belongs to the succinate/malate CoA ligase beta subunit family.</text>
</comment>
<evidence type="ECO:0000256" key="2">
    <source>
        <dbReference type="ARBA" id="ARBA00022532"/>
    </source>
</evidence>
<feature type="domain" description="ATP-grasp" evidence="9">
    <location>
        <begin position="9"/>
        <end position="241"/>
    </location>
</feature>
<dbReference type="FunFam" id="3.30.1490.20:FF:000014">
    <property type="entry name" value="Succinate--CoA ligase [ADP-forming] subunit beta"/>
    <property type="match status" value="1"/>
</dbReference>
<dbReference type="Gene3D" id="3.30.470.20">
    <property type="entry name" value="ATP-grasp fold, B domain"/>
    <property type="match status" value="1"/>
</dbReference>
<dbReference type="PROSITE" id="PS50975">
    <property type="entry name" value="ATP_GRASP"/>
    <property type="match status" value="1"/>
</dbReference>
<protein>
    <recommendedName>
        <fullName evidence="8">Succinate--CoA ligase [ADP-forming] subunit beta</fullName>
        <ecNumber evidence="8">6.2.1.5</ecNumber>
    </recommendedName>
    <alternativeName>
        <fullName evidence="8">Succinyl-CoA synthetase subunit beta</fullName>
        <shortName evidence="8">SCS-beta</shortName>
    </alternativeName>
</protein>
<dbReference type="PROSITE" id="PS01217">
    <property type="entry name" value="SUCCINYL_COA_LIG_3"/>
    <property type="match status" value="1"/>
</dbReference>
<dbReference type="GO" id="GO:0006104">
    <property type="term" value="P:succinyl-CoA metabolic process"/>
    <property type="evidence" value="ECO:0007669"/>
    <property type="project" value="TreeGrafter"/>
</dbReference>
<evidence type="ECO:0000256" key="5">
    <source>
        <dbReference type="ARBA" id="ARBA00022741"/>
    </source>
</evidence>
<dbReference type="GO" id="GO:0006099">
    <property type="term" value="P:tricarboxylic acid cycle"/>
    <property type="evidence" value="ECO:0007669"/>
    <property type="project" value="UniProtKB-UniRule"/>
</dbReference>
<dbReference type="GO" id="GO:0042709">
    <property type="term" value="C:succinate-CoA ligase complex"/>
    <property type="evidence" value="ECO:0007669"/>
    <property type="project" value="TreeGrafter"/>
</dbReference>
<dbReference type="FunFam" id="3.30.470.20:FF:000002">
    <property type="entry name" value="Succinate--CoA ligase [ADP-forming] subunit beta"/>
    <property type="match status" value="1"/>
</dbReference>